<comment type="caution">
    <text evidence="2">The sequence shown here is derived from an EMBL/GenBank/DDBJ whole genome shotgun (WGS) entry which is preliminary data.</text>
</comment>
<dbReference type="AlphaFoldDB" id="A0AAW0D4M3"/>
<feature type="region of interest" description="Disordered" evidence="1">
    <location>
        <begin position="19"/>
        <end position="76"/>
    </location>
</feature>
<protein>
    <submittedName>
        <fullName evidence="2">Uncharacterized protein</fullName>
    </submittedName>
</protein>
<gene>
    <name evidence="2" type="ORF">VNI00_006748</name>
</gene>
<evidence type="ECO:0000256" key="1">
    <source>
        <dbReference type="SAM" id="MobiDB-lite"/>
    </source>
</evidence>
<feature type="compositionally biased region" description="Polar residues" evidence="1">
    <location>
        <begin position="52"/>
        <end position="76"/>
    </location>
</feature>
<organism evidence="2 3">
    <name type="scientific">Paramarasmius palmivorus</name>
    <dbReference type="NCBI Taxonomy" id="297713"/>
    <lineage>
        <taxon>Eukaryota</taxon>
        <taxon>Fungi</taxon>
        <taxon>Dikarya</taxon>
        <taxon>Basidiomycota</taxon>
        <taxon>Agaricomycotina</taxon>
        <taxon>Agaricomycetes</taxon>
        <taxon>Agaricomycetidae</taxon>
        <taxon>Agaricales</taxon>
        <taxon>Marasmiineae</taxon>
        <taxon>Marasmiaceae</taxon>
        <taxon>Paramarasmius</taxon>
    </lineage>
</organism>
<proteinExistence type="predicted"/>
<evidence type="ECO:0000313" key="2">
    <source>
        <dbReference type="EMBL" id="KAK7047086.1"/>
    </source>
</evidence>
<evidence type="ECO:0000313" key="3">
    <source>
        <dbReference type="Proteomes" id="UP001383192"/>
    </source>
</evidence>
<reference evidence="2 3" key="1">
    <citation type="submission" date="2024-01" db="EMBL/GenBank/DDBJ databases">
        <title>A draft genome for a cacao thread blight-causing isolate of Paramarasmius palmivorus.</title>
        <authorList>
            <person name="Baruah I.K."/>
            <person name="Bukari Y."/>
            <person name="Amoako-Attah I."/>
            <person name="Meinhardt L.W."/>
            <person name="Bailey B.A."/>
            <person name="Cohen S.P."/>
        </authorList>
    </citation>
    <scope>NUCLEOTIDE SEQUENCE [LARGE SCALE GENOMIC DNA]</scope>
    <source>
        <strain evidence="2 3">GH-12</strain>
    </source>
</reference>
<name>A0AAW0D4M3_9AGAR</name>
<feature type="compositionally biased region" description="Polar residues" evidence="1">
    <location>
        <begin position="292"/>
        <end position="304"/>
    </location>
</feature>
<feature type="compositionally biased region" description="Pro residues" evidence="1">
    <location>
        <begin position="21"/>
        <end position="30"/>
    </location>
</feature>
<accession>A0AAW0D4M3</accession>
<feature type="region of interest" description="Disordered" evidence="1">
    <location>
        <begin position="292"/>
        <end position="323"/>
    </location>
</feature>
<keyword evidence="3" id="KW-1185">Reference proteome</keyword>
<feature type="compositionally biased region" description="Basic and acidic residues" evidence="1">
    <location>
        <begin position="311"/>
        <end position="323"/>
    </location>
</feature>
<dbReference type="Proteomes" id="UP001383192">
    <property type="component" value="Unassembled WGS sequence"/>
</dbReference>
<dbReference type="EMBL" id="JAYKXP010000021">
    <property type="protein sequence ID" value="KAK7047086.1"/>
    <property type="molecule type" value="Genomic_DNA"/>
</dbReference>
<sequence>MTSTPPAYILQLRARNIATAPLPPATPSPTPRLGSNDSPLEGDSGIDGNPPEGQNSDGNNQDLSNMGTGLQTGPSWSSMNDFGDSFMSGLQLLVRFTPEMARELKKLKGLSAESDLDYEAYAKATTVEEQHARNTLHVLEVRDLLRRLVNDSNEQYRVPPAVLKTSKEWASATLLSPSVYCYKGKKIAETVFNTMRAMGVSDLPSAQDTGRCDMVLEIIRTQITQGRYNLKEKIALSLYNKDGSEKKNRWDIGTLVKKCIGESRAPAIVGTYIRFAWLRSIWLELHLSAGQEQPNNEQSATPVNEQDEQNDDARPSKRPRTEATTDFWDVVDVRLESMRQHLTAPGELQATFKNIYDNDVVLYGNPKGSVKKVQELESWLGKLHEQTAGNMS</sequence>